<dbReference type="STRING" id="565045.NOR51B_593"/>
<reference evidence="2" key="1">
    <citation type="journal article" date="2013" name="BMC Microbiol.">
        <title>Taxonomy and evolution of bacteriochlorophyll a-containing members of the OM60/NOR5 clade of marine gammaproteobacteria: description of Luminiphilus syltensis gen. nov., sp. nov., reclassification of Haliea rubra as Pseudohaliea rubra gen. nov., comb. nov., and emendation of Chromatocurvus halotolerans.</title>
        <authorList>
            <person name="Spring S."/>
            <person name="Riedel T."/>
            <person name="Sproer C."/>
            <person name="Yan S."/>
            <person name="Harder J."/>
            <person name="Fuchs B.M."/>
        </authorList>
    </citation>
    <scope>NUCLEOTIDE SEQUENCE [LARGE SCALE GENOMIC DNA]</scope>
    <source>
        <strain evidence="2">NOR51-B</strain>
    </source>
</reference>
<evidence type="ECO:0000313" key="1">
    <source>
        <dbReference type="EMBL" id="EED34655.1"/>
    </source>
</evidence>
<evidence type="ECO:0000313" key="2">
    <source>
        <dbReference type="Proteomes" id="UP000004699"/>
    </source>
</evidence>
<dbReference type="AlphaFoldDB" id="B8KTC1"/>
<proteinExistence type="predicted"/>
<gene>
    <name evidence="1" type="ORF">NOR51B_593</name>
</gene>
<keyword evidence="2" id="KW-1185">Reference proteome</keyword>
<name>B8KTC1_9GAMM</name>
<accession>B8KTC1</accession>
<sequence>MEEILDQIETDPMNPFDGTILEDLNLPFERLLPDTDEPLTPLELKMLYKIIDTEFYLRCLLVASGYPGGGQTSSEHLPGVAAEAIFKVAKRRAKQGKGTSESNRARGIQLPIQSLAAVHLAWRHLSQQDNKRPGSKKTLQLAKKVLKNSGVNHAEVQKLTRYRVELLIAEMKAGEDWYFEERSLQTICTEFGLRPLNSMLE</sequence>
<dbReference type="Proteomes" id="UP000004699">
    <property type="component" value="Unassembled WGS sequence"/>
</dbReference>
<dbReference type="EMBL" id="DS999411">
    <property type="protein sequence ID" value="EED34655.1"/>
    <property type="molecule type" value="Genomic_DNA"/>
</dbReference>
<protein>
    <submittedName>
        <fullName evidence="1">Uncharacterized protein</fullName>
    </submittedName>
</protein>
<dbReference type="HOGENOM" id="CLU_1359031_0_0_6"/>
<organism evidence="1 2">
    <name type="scientific">Luminiphilus syltensis NOR5-1B</name>
    <dbReference type="NCBI Taxonomy" id="565045"/>
    <lineage>
        <taxon>Bacteria</taxon>
        <taxon>Pseudomonadati</taxon>
        <taxon>Pseudomonadota</taxon>
        <taxon>Gammaproteobacteria</taxon>
        <taxon>Cellvibrionales</taxon>
        <taxon>Halieaceae</taxon>
        <taxon>Luminiphilus</taxon>
    </lineage>
</organism>